<reference evidence="9 10" key="1">
    <citation type="submission" date="2018-08" db="EMBL/GenBank/DDBJ databases">
        <title>Mountain-cultivated ginseng endophyte, Burkholderia stabilis and its activity against ginseng root rot disease.</title>
        <authorList>
            <person name="Tapan Kumar M."/>
            <person name="Bae H."/>
            <person name="Shanmugam G."/>
            <person name="Jeon J."/>
        </authorList>
    </citation>
    <scope>NUCLEOTIDE SEQUENCE [LARGE SCALE GENOMIC DNA]</scope>
    <source>
        <strain evidence="9 10">EB159</strain>
    </source>
</reference>
<keyword evidence="7" id="KW-0732">Signal</keyword>
<dbReference type="PROSITE" id="PS51892">
    <property type="entry name" value="SUBTILASE"/>
    <property type="match status" value="1"/>
</dbReference>
<dbReference type="AlphaFoldDB" id="A0A4Q2AI46"/>
<dbReference type="InterPro" id="IPR023828">
    <property type="entry name" value="Peptidase_S8_Ser-AS"/>
</dbReference>
<evidence type="ECO:0000256" key="3">
    <source>
        <dbReference type="ARBA" id="ARBA00022801"/>
    </source>
</evidence>
<evidence type="ECO:0000256" key="7">
    <source>
        <dbReference type="SAM" id="SignalP"/>
    </source>
</evidence>
<evidence type="ECO:0000259" key="8">
    <source>
        <dbReference type="Pfam" id="PF00082"/>
    </source>
</evidence>
<protein>
    <submittedName>
        <fullName evidence="9">Peptidase S8</fullName>
    </submittedName>
</protein>
<sequence>MLYRSRKTFGVTLIASLALSACGGDDASGTGAAAGSRANGGDSTAKMACPFQGALVFECEPLFKYQWALKQPGSYFAGFPNVADGKTDLDVESVFRDGVFGQGVNLLVLDDGIDIAHEDLAPNVKRSMMHNFFNDTNDPTPDDIESAHGTHVAGIAAAAMNGKGIVGVAPDVNLGGARFLGFDDDVSNQIAAYGGVSWSENADIINASYGINPRSPIEYDTDTSSTEAVRSFPERRDGKGLVMLKATGNEYAGIYNAATKTTRDCPTVGGKHGMISCENPANDPEGLEPGVIMVAAANAMGRKASYSNAGPVNWITALGGEDGDSGAYGETVPGPKIFSTDLTGCHRGYSRYRSPVDSEDEAMNDFDTAGEPVNLRENPDCKYSSMNGTSAATPMVSGVVALMLSVNPTLTWRDVRDILRTTARKIDAGYGSRDGRDARIDLGDGSASDDTRSDLVDGATTARLDYGWQTNGAGNAYSTWYGFGLIDAAAAVRKARSYTSHADADLTIPGFARAFPDVMQIRYGHVQKLGQFSVSGNDNVDQLQLRLTGSVCIGSVGVYVKSPSGTISTLALPYNSYYKNNVSEVSHYGLGSYAFYGEQSAGTWEVYAVNVVPQPGCNSSLGNLTRLSKPLSVEYRIIAAR</sequence>
<dbReference type="Proteomes" id="UP000289650">
    <property type="component" value="Unassembled WGS sequence"/>
</dbReference>
<feature type="domain" description="Peptidase S8/S53" evidence="8">
    <location>
        <begin position="101"/>
        <end position="433"/>
    </location>
</feature>
<feature type="active site" description="Charge relay system" evidence="5 6">
    <location>
        <position position="148"/>
    </location>
</feature>
<feature type="chain" id="PRO_5020619200" evidence="7">
    <location>
        <begin position="24"/>
        <end position="641"/>
    </location>
</feature>
<dbReference type="PROSITE" id="PS00138">
    <property type="entry name" value="SUBTILASE_SER"/>
    <property type="match status" value="1"/>
</dbReference>
<gene>
    <name evidence="9" type="ORF">D1006_30345</name>
</gene>
<evidence type="ECO:0000256" key="2">
    <source>
        <dbReference type="ARBA" id="ARBA00022670"/>
    </source>
</evidence>
<evidence type="ECO:0000256" key="1">
    <source>
        <dbReference type="ARBA" id="ARBA00005325"/>
    </source>
</evidence>
<dbReference type="SUPFAM" id="SSF49785">
    <property type="entry name" value="Galactose-binding domain-like"/>
    <property type="match status" value="1"/>
</dbReference>
<dbReference type="SUPFAM" id="SSF52743">
    <property type="entry name" value="Subtilisin-like"/>
    <property type="match status" value="1"/>
</dbReference>
<dbReference type="GO" id="GO:0004252">
    <property type="term" value="F:serine-type endopeptidase activity"/>
    <property type="evidence" value="ECO:0007669"/>
    <property type="project" value="UniProtKB-UniRule"/>
</dbReference>
<dbReference type="GO" id="GO:0016020">
    <property type="term" value="C:membrane"/>
    <property type="evidence" value="ECO:0007669"/>
    <property type="project" value="TreeGrafter"/>
</dbReference>
<dbReference type="InterPro" id="IPR000209">
    <property type="entry name" value="Peptidase_S8/S53_dom"/>
</dbReference>
<organism evidence="9 10">
    <name type="scientific">Burkholderia stabilis</name>
    <dbReference type="NCBI Taxonomy" id="95485"/>
    <lineage>
        <taxon>Bacteria</taxon>
        <taxon>Pseudomonadati</taxon>
        <taxon>Pseudomonadota</taxon>
        <taxon>Betaproteobacteria</taxon>
        <taxon>Burkholderiales</taxon>
        <taxon>Burkholderiaceae</taxon>
        <taxon>Burkholderia</taxon>
        <taxon>Burkholderia cepacia complex</taxon>
    </lineage>
</organism>
<evidence type="ECO:0000313" key="9">
    <source>
        <dbReference type="EMBL" id="RXV69363.1"/>
    </source>
</evidence>
<dbReference type="Gene3D" id="3.40.50.200">
    <property type="entry name" value="Peptidase S8/S53 domain"/>
    <property type="match status" value="1"/>
</dbReference>
<evidence type="ECO:0000256" key="6">
    <source>
        <dbReference type="PROSITE-ProRule" id="PRU01240"/>
    </source>
</evidence>
<dbReference type="EMBL" id="QWEX01000002">
    <property type="protein sequence ID" value="RXV69363.1"/>
    <property type="molecule type" value="Genomic_DNA"/>
</dbReference>
<dbReference type="InterPro" id="IPR036852">
    <property type="entry name" value="Peptidase_S8/S53_dom_sf"/>
</dbReference>
<dbReference type="OrthoDB" id="1676884at2"/>
<dbReference type="PANTHER" id="PTHR42884">
    <property type="entry name" value="PROPROTEIN CONVERTASE SUBTILISIN/KEXIN-RELATED"/>
    <property type="match status" value="1"/>
</dbReference>
<dbReference type="PROSITE" id="PS00137">
    <property type="entry name" value="SUBTILASE_HIS"/>
    <property type="match status" value="1"/>
</dbReference>
<evidence type="ECO:0000313" key="10">
    <source>
        <dbReference type="Proteomes" id="UP000289650"/>
    </source>
</evidence>
<dbReference type="Pfam" id="PF00082">
    <property type="entry name" value="Peptidase_S8"/>
    <property type="match status" value="1"/>
</dbReference>
<keyword evidence="3 6" id="KW-0378">Hydrolase</keyword>
<keyword evidence="4 6" id="KW-0720">Serine protease</keyword>
<proteinExistence type="inferred from homology"/>
<evidence type="ECO:0000256" key="5">
    <source>
        <dbReference type="PIRSR" id="PIRSR615500-1"/>
    </source>
</evidence>
<dbReference type="RefSeq" id="WP_129516880.1">
    <property type="nucleotide sequence ID" value="NZ_QWEX01000002.1"/>
</dbReference>
<dbReference type="Gene3D" id="2.60.120.260">
    <property type="entry name" value="Galactose-binding domain-like"/>
    <property type="match status" value="1"/>
</dbReference>
<dbReference type="PROSITE" id="PS51257">
    <property type="entry name" value="PROKAR_LIPOPROTEIN"/>
    <property type="match status" value="1"/>
</dbReference>
<dbReference type="GO" id="GO:0016485">
    <property type="term" value="P:protein processing"/>
    <property type="evidence" value="ECO:0007669"/>
    <property type="project" value="TreeGrafter"/>
</dbReference>
<comment type="caution">
    <text evidence="9">The sequence shown here is derived from an EMBL/GenBank/DDBJ whole genome shotgun (WGS) entry which is preliminary data.</text>
</comment>
<evidence type="ECO:0000256" key="4">
    <source>
        <dbReference type="ARBA" id="ARBA00022825"/>
    </source>
</evidence>
<accession>A0A4Q2AI46</accession>
<dbReference type="InterPro" id="IPR034182">
    <property type="entry name" value="Kexin/furin"/>
</dbReference>
<feature type="active site" description="Charge relay system" evidence="5 6">
    <location>
        <position position="390"/>
    </location>
</feature>
<feature type="active site" description="Charge relay system" evidence="5 6">
    <location>
        <position position="110"/>
    </location>
</feature>
<dbReference type="InterPro" id="IPR008979">
    <property type="entry name" value="Galactose-bd-like_sf"/>
</dbReference>
<dbReference type="InterPro" id="IPR022398">
    <property type="entry name" value="Peptidase_S8_His-AS"/>
</dbReference>
<dbReference type="PANTHER" id="PTHR42884:SF14">
    <property type="entry name" value="NEUROENDOCRINE CONVERTASE 1"/>
    <property type="match status" value="1"/>
</dbReference>
<comment type="similarity">
    <text evidence="1">Belongs to the peptidase S8 family. Furin subfamily.</text>
</comment>
<feature type="signal peptide" evidence="7">
    <location>
        <begin position="1"/>
        <end position="23"/>
    </location>
</feature>
<dbReference type="InterPro" id="IPR015500">
    <property type="entry name" value="Peptidase_S8_subtilisin-rel"/>
</dbReference>
<dbReference type="CDD" id="cd04059">
    <property type="entry name" value="Peptidases_S8_Protein_convertases_Kexins_Furin-like"/>
    <property type="match status" value="1"/>
</dbReference>
<name>A0A4Q2AI46_9BURK</name>
<dbReference type="PRINTS" id="PR00723">
    <property type="entry name" value="SUBTILISIN"/>
</dbReference>
<keyword evidence="2 6" id="KW-0645">Protease</keyword>